<keyword evidence="3 5" id="KW-1133">Transmembrane helix</keyword>
<reference evidence="6" key="1">
    <citation type="submission" date="2022-06" db="EMBL/GenBank/DDBJ databases">
        <title>Vallitalea longa sp. nov., an anaerobic bacterium isolated from marine sediment.</title>
        <authorList>
            <person name="Hirano S."/>
            <person name="Terahara T."/>
            <person name="Mori K."/>
            <person name="Hamada M."/>
            <person name="Matsumoto R."/>
            <person name="Kobayashi T."/>
        </authorList>
    </citation>
    <scope>NUCLEOTIDE SEQUENCE</scope>
    <source>
        <strain evidence="6">SH18-1</strain>
    </source>
</reference>
<gene>
    <name evidence="6" type="ORF">SH1V18_14840</name>
</gene>
<dbReference type="Pfam" id="PF05105">
    <property type="entry name" value="Phage_holin_4_1"/>
    <property type="match status" value="1"/>
</dbReference>
<protein>
    <submittedName>
        <fullName evidence="6">Holin</fullName>
    </submittedName>
</protein>
<accession>A0A9W5YBP5</accession>
<feature type="transmembrane region" description="Helical" evidence="5">
    <location>
        <begin position="78"/>
        <end position="98"/>
    </location>
</feature>
<name>A0A9W5YBP5_9FIRM</name>
<keyword evidence="7" id="KW-1185">Reference proteome</keyword>
<dbReference type="EMBL" id="BRLB01000002">
    <property type="protein sequence ID" value="GKX29004.1"/>
    <property type="molecule type" value="Genomic_DNA"/>
</dbReference>
<comment type="subcellular location">
    <subcellularLocation>
        <location evidence="1">Membrane</location>
        <topology evidence="1">Multi-pass membrane protein</topology>
    </subcellularLocation>
</comment>
<evidence type="ECO:0000256" key="2">
    <source>
        <dbReference type="ARBA" id="ARBA00022692"/>
    </source>
</evidence>
<dbReference type="GO" id="GO:0016020">
    <property type="term" value="C:membrane"/>
    <property type="evidence" value="ECO:0007669"/>
    <property type="project" value="UniProtKB-SubCell"/>
</dbReference>
<feature type="transmembrane region" description="Helical" evidence="5">
    <location>
        <begin position="5"/>
        <end position="25"/>
    </location>
</feature>
<dbReference type="RefSeq" id="WP_281814052.1">
    <property type="nucleotide sequence ID" value="NZ_BRLB01000002.1"/>
</dbReference>
<proteinExistence type="predicted"/>
<keyword evidence="4 5" id="KW-0472">Membrane</keyword>
<dbReference type="Proteomes" id="UP001144256">
    <property type="component" value="Unassembled WGS sequence"/>
</dbReference>
<dbReference type="InterPro" id="IPR006480">
    <property type="entry name" value="Phage_holin_4_1"/>
</dbReference>
<organism evidence="6 7">
    <name type="scientific">Vallitalea longa</name>
    <dbReference type="NCBI Taxonomy" id="2936439"/>
    <lineage>
        <taxon>Bacteria</taxon>
        <taxon>Bacillati</taxon>
        <taxon>Bacillota</taxon>
        <taxon>Clostridia</taxon>
        <taxon>Lachnospirales</taxon>
        <taxon>Vallitaleaceae</taxon>
        <taxon>Vallitalea</taxon>
    </lineage>
</organism>
<sequence length="161" mass="17302">MNEKVIVNGSKGFLAMCGAIFSFITNSVTELVIILAILMVGDYLTGVIASYVEQEIDSSKSLGKLNFKRGLTGVFKKVGYLILVGLAILLDYIVYYIGATAAGIDLGFKGIFTLIVTCWLIGTEAISLIENLGRIGVPIPGFLKKAFIKLKDTVEKVGEEG</sequence>
<evidence type="ECO:0000256" key="3">
    <source>
        <dbReference type="ARBA" id="ARBA00022989"/>
    </source>
</evidence>
<dbReference type="NCBIfam" id="TIGR01593">
    <property type="entry name" value="holin_tox_secr"/>
    <property type="match status" value="1"/>
</dbReference>
<evidence type="ECO:0000313" key="7">
    <source>
        <dbReference type="Proteomes" id="UP001144256"/>
    </source>
</evidence>
<feature type="transmembrane region" description="Helical" evidence="5">
    <location>
        <begin position="110"/>
        <end position="129"/>
    </location>
</feature>
<feature type="transmembrane region" description="Helical" evidence="5">
    <location>
        <begin position="31"/>
        <end position="52"/>
    </location>
</feature>
<evidence type="ECO:0000256" key="1">
    <source>
        <dbReference type="ARBA" id="ARBA00004141"/>
    </source>
</evidence>
<evidence type="ECO:0000256" key="4">
    <source>
        <dbReference type="ARBA" id="ARBA00023136"/>
    </source>
</evidence>
<dbReference type="AlphaFoldDB" id="A0A9W5YBP5"/>
<evidence type="ECO:0000256" key="5">
    <source>
        <dbReference type="SAM" id="Phobius"/>
    </source>
</evidence>
<comment type="caution">
    <text evidence="6">The sequence shown here is derived from an EMBL/GenBank/DDBJ whole genome shotgun (WGS) entry which is preliminary data.</text>
</comment>
<keyword evidence="2 5" id="KW-0812">Transmembrane</keyword>
<evidence type="ECO:0000313" key="6">
    <source>
        <dbReference type="EMBL" id="GKX29004.1"/>
    </source>
</evidence>